<dbReference type="OrthoDB" id="2988517at2"/>
<accession>A0A1Y5TZ85</accession>
<evidence type="ECO:0000259" key="1">
    <source>
        <dbReference type="Pfam" id="PF12973"/>
    </source>
</evidence>
<dbReference type="EMBL" id="FWFR01000006">
    <property type="protein sequence ID" value="SLN77058.1"/>
    <property type="molecule type" value="Genomic_DNA"/>
</dbReference>
<keyword evidence="3" id="KW-1185">Reference proteome</keyword>
<feature type="domain" description="ChrR-like cupin" evidence="1">
    <location>
        <begin position="11"/>
        <end position="114"/>
    </location>
</feature>
<evidence type="ECO:0000313" key="3">
    <source>
        <dbReference type="Proteomes" id="UP000193200"/>
    </source>
</evidence>
<dbReference type="InParanoid" id="A0A1Y5TZ85"/>
<dbReference type="InterPro" id="IPR011051">
    <property type="entry name" value="RmlC_Cupin_sf"/>
</dbReference>
<protein>
    <submittedName>
        <fullName evidence="2">ChrR Cupin-like domain protein</fullName>
    </submittedName>
</protein>
<evidence type="ECO:0000313" key="2">
    <source>
        <dbReference type="EMBL" id="SLN77058.1"/>
    </source>
</evidence>
<dbReference type="Proteomes" id="UP000193200">
    <property type="component" value="Unassembled WGS sequence"/>
</dbReference>
<dbReference type="RefSeq" id="WP_085885601.1">
    <property type="nucleotide sequence ID" value="NZ_FWFR01000006.1"/>
</dbReference>
<dbReference type="InterPro" id="IPR014710">
    <property type="entry name" value="RmlC-like_jellyroll"/>
</dbReference>
<reference evidence="2 3" key="1">
    <citation type="submission" date="2017-03" db="EMBL/GenBank/DDBJ databases">
        <authorList>
            <person name="Afonso C.L."/>
            <person name="Miller P.J."/>
            <person name="Scott M.A."/>
            <person name="Spackman E."/>
            <person name="Goraichik I."/>
            <person name="Dimitrov K.M."/>
            <person name="Suarez D.L."/>
            <person name="Swayne D.E."/>
        </authorList>
    </citation>
    <scope>NUCLEOTIDE SEQUENCE [LARGE SCALE GENOMIC DNA]</scope>
    <source>
        <strain evidence="2 3">CECT 7691</strain>
    </source>
</reference>
<dbReference type="InterPro" id="IPR025979">
    <property type="entry name" value="ChrR-like_cupin_dom"/>
</dbReference>
<organism evidence="2 3">
    <name type="scientific">Oceanibacterium hippocampi</name>
    <dbReference type="NCBI Taxonomy" id="745714"/>
    <lineage>
        <taxon>Bacteria</taxon>
        <taxon>Pseudomonadati</taxon>
        <taxon>Pseudomonadota</taxon>
        <taxon>Alphaproteobacteria</taxon>
        <taxon>Sneathiellales</taxon>
        <taxon>Sneathiellaceae</taxon>
        <taxon>Oceanibacterium</taxon>
    </lineage>
</organism>
<gene>
    <name evidence="2" type="ORF">OCH7691_04263</name>
</gene>
<dbReference type="AlphaFoldDB" id="A0A1Y5TZ85"/>
<dbReference type="Pfam" id="PF12973">
    <property type="entry name" value="Cupin_7"/>
    <property type="match status" value="2"/>
</dbReference>
<dbReference type="CDD" id="cd20303">
    <property type="entry name" value="cupin_ChrR_1"/>
    <property type="match status" value="2"/>
</dbReference>
<sequence>MSHELNADFHARVAMDTAAMAWQASPSPSVWRKRLDLSGPAEAGRVTALVRYEPGSRFPAHEHPDGEEILVLEGTFSDEHGDYPAGSYLLNPEGFRHAPFSVDGCLLFVKLRQFGGPGRAHHAIDTAALDWQPGNMPGRSVKPLYAAPDGIEQMRLVRLDPGAQVPRHVHDRGEEVLVLEGAIADEDGTYGKGSWLRFPDGSAHSVRSEHGAVIYVKQGHLPPAS</sequence>
<dbReference type="Gene3D" id="2.60.120.10">
    <property type="entry name" value="Jelly Rolls"/>
    <property type="match status" value="2"/>
</dbReference>
<feature type="domain" description="ChrR-like cupin" evidence="1">
    <location>
        <begin position="121"/>
        <end position="221"/>
    </location>
</feature>
<proteinExistence type="predicted"/>
<name>A0A1Y5TZ85_9PROT</name>
<dbReference type="SUPFAM" id="SSF51182">
    <property type="entry name" value="RmlC-like cupins"/>
    <property type="match status" value="2"/>
</dbReference>